<sequence>MRAEDSRLLYLADRKEWRQWLRENFKKEKEVWLIFPDKASGEPRLAYNDAVEEALCFGWIDSTVRSIDAHRAAQRFTPRNPKSSYSQANKERLRWLYRHGLLHPTIEEAVMDVINEGYVFPKDILEAIQKDETAWKNYRGFSDPYKRIRIAYIDSARKRPEEFTKRLDNFIRMTRKNKLIGYGGIEKYY</sequence>
<reference evidence="1 2" key="2">
    <citation type="journal article" date="2008" name="Int. J. Syst. Evol. Microbiol.">
        <title>Methanocella paludicola gen. nov., sp. nov., a methane-producing archaeon, the first isolate of the lineage 'Rice Cluster I', and proposal of the new archaeal order Methanocellales ord. nov.</title>
        <authorList>
            <person name="Sakai S."/>
            <person name="Imachi H."/>
            <person name="Hanada S."/>
            <person name="Ohashi A."/>
            <person name="Harada H."/>
            <person name="Kamagata Y."/>
        </authorList>
    </citation>
    <scope>NUCLEOTIDE SEQUENCE [LARGE SCALE GENOMIC DNA]</scope>
    <source>
        <strain evidence="2">DSM 17711 / JCM 13418 / NBRC 101707 / SANAE</strain>
    </source>
</reference>
<dbReference type="InParanoid" id="D1YWP5"/>
<dbReference type="Proteomes" id="UP000001882">
    <property type="component" value="Chromosome"/>
</dbReference>
<dbReference type="PATRIC" id="fig|304371.9.peg.822"/>
<name>D1YWP5_METPS</name>
<keyword evidence="2" id="KW-1185">Reference proteome</keyword>
<dbReference type="eggNOG" id="arCOG10241">
    <property type="taxonomic scope" value="Archaea"/>
</dbReference>
<proteinExistence type="predicted"/>
<dbReference type="AlphaFoldDB" id="D1YWP5"/>
<dbReference type="OrthoDB" id="288477at2157"/>
<reference evidence="2" key="3">
    <citation type="journal article" date="2011" name="PLoS ONE">
        <title>Genome sequence of a mesophilic hydrogenotrophic methanogen Methanocella paludicola, the first cultivated representative of the order Methanocellales.</title>
        <authorList>
            <person name="Sakai S."/>
            <person name="Takaki Y."/>
            <person name="Shimamura S."/>
            <person name="Sekine M."/>
            <person name="Tajima T."/>
            <person name="Kosugi H."/>
            <person name="Ichikawa N."/>
            <person name="Tasumi E."/>
            <person name="Hiraki A.T."/>
            <person name="Shimizu A."/>
            <person name="Kato Y."/>
            <person name="Nishiko R."/>
            <person name="Mori K."/>
            <person name="Fujita N."/>
            <person name="Imachi H."/>
            <person name="Takai K."/>
        </authorList>
    </citation>
    <scope>NUCLEOTIDE SEQUENCE [LARGE SCALE GENOMIC DNA]</scope>
    <source>
        <strain evidence="2">DSM 17711 / JCM 13418 / NBRC 101707 / SANAE</strain>
    </source>
</reference>
<gene>
    <name evidence="1" type="ordered locus">MCP_0795</name>
</gene>
<protein>
    <recommendedName>
        <fullName evidence="3">Thymidylate synthase</fullName>
    </recommendedName>
</protein>
<evidence type="ECO:0008006" key="3">
    <source>
        <dbReference type="Google" id="ProtNLM"/>
    </source>
</evidence>
<dbReference type="GeneID" id="8680833"/>
<dbReference type="EMBL" id="AP011532">
    <property type="protein sequence ID" value="BAI60867.1"/>
    <property type="molecule type" value="Genomic_DNA"/>
</dbReference>
<evidence type="ECO:0000313" key="1">
    <source>
        <dbReference type="EMBL" id="BAI60867.1"/>
    </source>
</evidence>
<dbReference type="Pfam" id="PF13376">
    <property type="entry name" value="OmdA"/>
    <property type="match status" value="1"/>
</dbReference>
<reference evidence="1 2" key="1">
    <citation type="journal article" date="2007" name="Appl. Environ. Microbiol.">
        <title>Isolation of key methanogens for global methane emission from rice paddy fields: a novel isolate affiliated with the clone cluster rice cluster I.</title>
        <authorList>
            <person name="Sakai S."/>
            <person name="Imachi H."/>
            <person name="Sekiguchi Y."/>
            <person name="Ohashi A."/>
            <person name="Harada H."/>
            <person name="Kamagata Y."/>
        </authorList>
    </citation>
    <scope>NUCLEOTIDE SEQUENCE [LARGE SCALE GENOMIC DNA]</scope>
    <source>
        <strain evidence="2">DSM 17711 / JCM 13418 / NBRC 101707 / SANAE</strain>
    </source>
</reference>
<evidence type="ECO:0000313" key="2">
    <source>
        <dbReference type="Proteomes" id="UP000001882"/>
    </source>
</evidence>
<dbReference type="RefSeq" id="WP_012899546.1">
    <property type="nucleotide sequence ID" value="NC_013665.1"/>
</dbReference>
<accession>D1YWP5</accession>
<organism evidence="1 2">
    <name type="scientific">Methanocella paludicola (strain DSM 17711 / JCM 13418 / NBRC 101707 / SANAE)</name>
    <dbReference type="NCBI Taxonomy" id="304371"/>
    <lineage>
        <taxon>Archaea</taxon>
        <taxon>Methanobacteriati</taxon>
        <taxon>Methanobacteriota</taxon>
        <taxon>Stenosarchaea group</taxon>
        <taxon>Methanomicrobia</taxon>
        <taxon>Methanocellales</taxon>
        <taxon>Methanocellaceae</taxon>
        <taxon>Methanocella</taxon>
    </lineage>
</organism>
<dbReference type="STRING" id="304371.MCP_0795"/>
<dbReference type="KEGG" id="mpd:MCP_0795"/>